<protein>
    <submittedName>
        <fullName evidence="2">Uncharacterized protein</fullName>
    </submittedName>
</protein>
<feature type="region of interest" description="Disordered" evidence="1">
    <location>
        <begin position="1"/>
        <end position="123"/>
    </location>
</feature>
<feature type="compositionally biased region" description="Polar residues" evidence="1">
    <location>
        <begin position="102"/>
        <end position="113"/>
    </location>
</feature>
<evidence type="ECO:0000256" key="1">
    <source>
        <dbReference type="SAM" id="MobiDB-lite"/>
    </source>
</evidence>
<evidence type="ECO:0000313" key="3">
    <source>
        <dbReference type="Proteomes" id="UP000326380"/>
    </source>
</evidence>
<reference evidence="2 3" key="1">
    <citation type="submission" date="2019-09" db="EMBL/GenBank/DDBJ databases">
        <title>Genome sequence of Hymenobacter sp. M3.</title>
        <authorList>
            <person name="Srinivasan S."/>
        </authorList>
    </citation>
    <scope>NUCLEOTIDE SEQUENCE [LARGE SCALE GENOMIC DNA]</scope>
    <source>
        <strain evidence="2 3">M3</strain>
    </source>
</reference>
<evidence type="ECO:0000313" key="2">
    <source>
        <dbReference type="EMBL" id="KAA9338252.1"/>
    </source>
</evidence>
<comment type="caution">
    <text evidence="2">The sequence shown here is derived from an EMBL/GenBank/DDBJ whole genome shotgun (WGS) entry which is preliminary data.</text>
</comment>
<dbReference type="RefSeq" id="WP_151077776.1">
    <property type="nucleotide sequence ID" value="NZ_CP047647.1"/>
</dbReference>
<feature type="compositionally biased region" description="Basic and acidic residues" evidence="1">
    <location>
        <begin position="91"/>
        <end position="101"/>
    </location>
</feature>
<keyword evidence="3" id="KW-1185">Reference proteome</keyword>
<feature type="compositionally biased region" description="Polar residues" evidence="1">
    <location>
        <begin position="36"/>
        <end position="56"/>
    </location>
</feature>
<name>A0A7L5A2Q1_9BACT</name>
<feature type="compositionally biased region" description="Basic and acidic residues" evidence="1">
    <location>
        <begin position="13"/>
        <end position="35"/>
    </location>
</feature>
<dbReference type="AlphaFoldDB" id="A0A7L5A2Q1"/>
<dbReference type="Proteomes" id="UP000326380">
    <property type="component" value="Unassembled WGS sequence"/>
</dbReference>
<sequence length="123" mass="13327">MATQQHQNPDEFSELRGSQEAENLRRGTADADNLPHEQQTQQPTGQAHAPHQSSPNYGEFGGVPGGTAVVGETANNFQPRYGQETPPEDASQTKRGDERFRQSGTQNIDTNEPANPHHGPEGA</sequence>
<organism evidence="2 3">
    <name type="scientific">Hymenobacter busanensis</name>
    <dbReference type="NCBI Taxonomy" id="2607656"/>
    <lineage>
        <taxon>Bacteria</taxon>
        <taxon>Pseudomonadati</taxon>
        <taxon>Bacteroidota</taxon>
        <taxon>Cytophagia</taxon>
        <taxon>Cytophagales</taxon>
        <taxon>Hymenobacteraceae</taxon>
        <taxon>Hymenobacter</taxon>
    </lineage>
</organism>
<proteinExistence type="predicted"/>
<accession>A0A7L5A2Q1</accession>
<dbReference type="EMBL" id="VTWU01000002">
    <property type="protein sequence ID" value="KAA9338252.1"/>
    <property type="molecule type" value="Genomic_DNA"/>
</dbReference>
<gene>
    <name evidence="2" type="ORF">F0P96_05255</name>
</gene>